<organism evidence="11 12">
    <name type="scientific">Fusarium redolens</name>
    <dbReference type="NCBI Taxonomy" id="48865"/>
    <lineage>
        <taxon>Eukaryota</taxon>
        <taxon>Fungi</taxon>
        <taxon>Dikarya</taxon>
        <taxon>Ascomycota</taxon>
        <taxon>Pezizomycotina</taxon>
        <taxon>Sordariomycetes</taxon>
        <taxon>Hypocreomycetidae</taxon>
        <taxon>Hypocreales</taxon>
        <taxon>Nectriaceae</taxon>
        <taxon>Fusarium</taxon>
        <taxon>Fusarium redolens species complex</taxon>
    </lineage>
</organism>
<dbReference type="PANTHER" id="PTHR43791:SF97">
    <property type="entry name" value="ALLANTOATE TRANSPORTER, PUTATIVE (AFU_ORTHOLOGUE AFUA_1G14700)-RELATED"/>
    <property type="match status" value="1"/>
</dbReference>
<proteinExistence type="inferred from homology"/>
<evidence type="ECO:0000256" key="4">
    <source>
        <dbReference type="ARBA" id="ARBA00022989"/>
    </source>
</evidence>
<evidence type="ECO:0000256" key="7">
    <source>
        <dbReference type="ARBA" id="ARBA00037968"/>
    </source>
</evidence>
<evidence type="ECO:0000256" key="9">
    <source>
        <dbReference type="SAM" id="Phobius"/>
    </source>
</evidence>
<gene>
    <name evidence="11" type="ORF">BKA55DRAFT_688108</name>
</gene>
<accession>A0A9P9KFA5</accession>
<sequence length="520" mass="58300">MAPKSAQEKQADENVIASPPPIEVNSDTPGVAIEDLKGVDPSDDIGRQYYLQNKDEEISDEEKKRVRRKIDLYLLPMMMVTGFLQYLDKSTINYSANYGLSESLNMQGTDYSWASSIFFFGFLFWQYPSLLLLQRFPLGKYFASQVMGWGVLTFLMAASSNFGGFAALRFLLGAAESIQLAAFFIITNMWYTRDEQPIRLMAWYGMSPIAIIVGSLFAYGIGHIDSKIGLWRFPFIICGAVSVVWAVVLWFALPSNPASAWFLEERERIVALRRMEDAKTGVESKKFKMDQAIEAFRDPKVWLAGLSTGSGNILNGIGLFQSLVIRGFGFTPLQTALLQVPTGVIEIIGLIVFCTLASRVRNSRLAFASLANALAIVGASMLYGFDVDQRWRLMAGYVTFWAMMAFIPCSFLLGMGTISGNIAGHTKKVTAQAIMFTCYCCGCIVGPQLYTTPPYRQGLRANIVSLAVSLFAGISNIAYMHYENRKRRAFLEEHRHLLNEDDYYFRDLTDKQNPFILNVL</sequence>
<feature type="transmembrane region" description="Helical" evidence="9">
    <location>
        <begin position="111"/>
        <end position="134"/>
    </location>
</feature>
<protein>
    <submittedName>
        <fullName evidence="11">Allantoate permease</fullName>
    </submittedName>
</protein>
<dbReference type="Pfam" id="PF07690">
    <property type="entry name" value="MFS_1"/>
    <property type="match status" value="1"/>
</dbReference>
<feature type="compositionally biased region" description="Basic and acidic residues" evidence="8">
    <location>
        <begin position="1"/>
        <end position="12"/>
    </location>
</feature>
<feature type="transmembrane region" description="Helical" evidence="9">
    <location>
        <begin position="462"/>
        <end position="482"/>
    </location>
</feature>
<evidence type="ECO:0000259" key="10">
    <source>
        <dbReference type="PROSITE" id="PS50850"/>
    </source>
</evidence>
<dbReference type="FunFam" id="1.20.1250.20:FF:000064">
    <property type="entry name" value="MFS allantoate transporter"/>
    <property type="match status" value="1"/>
</dbReference>
<evidence type="ECO:0000256" key="8">
    <source>
        <dbReference type="SAM" id="MobiDB-lite"/>
    </source>
</evidence>
<dbReference type="EMBL" id="JAGMUX010000006">
    <property type="protein sequence ID" value="KAH7255090.1"/>
    <property type="molecule type" value="Genomic_DNA"/>
</dbReference>
<dbReference type="AlphaFoldDB" id="A0A9P9KFA5"/>
<reference evidence="11" key="1">
    <citation type="journal article" date="2021" name="Nat. Commun.">
        <title>Genetic determinants of endophytism in the Arabidopsis root mycobiome.</title>
        <authorList>
            <person name="Mesny F."/>
            <person name="Miyauchi S."/>
            <person name="Thiergart T."/>
            <person name="Pickel B."/>
            <person name="Atanasova L."/>
            <person name="Karlsson M."/>
            <person name="Huettel B."/>
            <person name="Barry K.W."/>
            <person name="Haridas S."/>
            <person name="Chen C."/>
            <person name="Bauer D."/>
            <person name="Andreopoulos W."/>
            <person name="Pangilinan J."/>
            <person name="LaButti K."/>
            <person name="Riley R."/>
            <person name="Lipzen A."/>
            <person name="Clum A."/>
            <person name="Drula E."/>
            <person name="Henrissat B."/>
            <person name="Kohler A."/>
            <person name="Grigoriev I.V."/>
            <person name="Martin F.M."/>
            <person name="Hacquard S."/>
        </authorList>
    </citation>
    <scope>NUCLEOTIDE SEQUENCE</scope>
    <source>
        <strain evidence="11">MPI-CAGE-AT-0023</strain>
    </source>
</reference>
<comment type="caution">
    <text evidence="11">The sequence shown here is derived from an EMBL/GenBank/DDBJ whole genome shotgun (WGS) entry which is preliminary data.</text>
</comment>
<evidence type="ECO:0000256" key="5">
    <source>
        <dbReference type="ARBA" id="ARBA00023136"/>
    </source>
</evidence>
<comment type="subcellular location">
    <subcellularLocation>
        <location evidence="1">Membrane</location>
        <topology evidence="1">Multi-pass membrane protein</topology>
    </subcellularLocation>
</comment>
<dbReference type="InterPro" id="IPR011701">
    <property type="entry name" value="MFS"/>
</dbReference>
<dbReference type="OrthoDB" id="6730379at2759"/>
<dbReference type="PANTHER" id="PTHR43791">
    <property type="entry name" value="PERMEASE-RELATED"/>
    <property type="match status" value="1"/>
</dbReference>
<keyword evidence="2" id="KW-0813">Transport</keyword>
<evidence type="ECO:0000256" key="6">
    <source>
        <dbReference type="ARBA" id="ARBA00023180"/>
    </source>
</evidence>
<feature type="transmembrane region" description="Helical" evidence="9">
    <location>
        <begin position="203"/>
        <end position="221"/>
    </location>
</feature>
<feature type="domain" description="Major facilitator superfamily (MFS) profile" evidence="10">
    <location>
        <begin position="74"/>
        <end position="520"/>
    </location>
</feature>
<feature type="transmembrane region" description="Helical" evidence="9">
    <location>
        <begin position="146"/>
        <end position="164"/>
    </location>
</feature>
<dbReference type="Gene3D" id="1.20.1250.20">
    <property type="entry name" value="MFS general substrate transporter like domains"/>
    <property type="match status" value="1"/>
</dbReference>
<evidence type="ECO:0000313" key="11">
    <source>
        <dbReference type="EMBL" id="KAH7255090.1"/>
    </source>
</evidence>
<dbReference type="InterPro" id="IPR036259">
    <property type="entry name" value="MFS_trans_sf"/>
</dbReference>
<dbReference type="GeneID" id="70229122"/>
<feature type="transmembrane region" description="Helical" evidence="9">
    <location>
        <begin position="233"/>
        <end position="253"/>
    </location>
</feature>
<comment type="similarity">
    <text evidence="7">Belongs to the major facilitator superfamily. Allantoate permease family.</text>
</comment>
<evidence type="ECO:0000256" key="1">
    <source>
        <dbReference type="ARBA" id="ARBA00004141"/>
    </source>
</evidence>
<evidence type="ECO:0000256" key="3">
    <source>
        <dbReference type="ARBA" id="ARBA00022692"/>
    </source>
</evidence>
<feature type="transmembrane region" description="Helical" evidence="9">
    <location>
        <begin position="336"/>
        <end position="358"/>
    </location>
</feature>
<dbReference type="SUPFAM" id="SSF103473">
    <property type="entry name" value="MFS general substrate transporter"/>
    <property type="match status" value="1"/>
</dbReference>
<dbReference type="RefSeq" id="XP_046050659.1">
    <property type="nucleotide sequence ID" value="XM_046199168.1"/>
</dbReference>
<feature type="transmembrane region" description="Helical" evidence="9">
    <location>
        <begin position="70"/>
        <end position="87"/>
    </location>
</feature>
<dbReference type="Proteomes" id="UP000720189">
    <property type="component" value="Unassembled WGS sequence"/>
</dbReference>
<dbReference type="GO" id="GO:0022857">
    <property type="term" value="F:transmembrane transporter activity"/>
    <property type="evidence" value="ECO:0007669"/>
    <property type="project" value="InterPro"/>
</dbReference>
<evidence type="ECO:0000256" key="2">
    <source>
        <dbReference type="ARBA" id="ARBA00022448"/>
    </source>
</evidence>
<evidence type="ECO:0000313" key="12">
    <source>
        <dbReference type="Proteomes" id="UP000720189"/>
    </source>
</evidence>
<keyword evidence="5 9" id="KW-0472">Membrane</keyword>
<name>A0A9P9KFA5_FUSRE</name>
<feature type="transmembrane region" description="Helical" evidence="9">
    <location>
        <begin position="430"/>
        <end position="450"/>
    </location>
</feature>
<dbReference type="GO" id="GO:0016020">
    <property type="term" value="C:membrane"/>
    <property type="evidence" value="ECO:0007669"/>
    <property type="project" value="UniProtKB-SubCell"/>
</dbReference>
<keyword evidence="6" id="KW-0325">Glycoprotein</keyword>
<dbReference type="PROSITE" id="PS50850">
    <property type="entry name" value="MFS"/>
    <property type="match status" value="1"/>
</dbReference>
<feature type="transmembrane region" description="Helical" evidence="9">
    <location>
        <begin position="365"/>
        <end position="385"/>
    </location>
</feature>
<keyword evidence="4 9" id="KW-1133">Transmembrane helix</keyword>
<feature type="transmembrane region" description="Helical" evidence="9">
    <location>
        <begin position="397"/>
        <end position="418"/>
    </location>
</feature>
<dbReference type="InterPro" id="IPR020846">
    <property type="entry name" value="MFS_dom"/>
</dbReference>
<keyword evidence="12" id="KW-1185">Reference proteome</keyword>
<feature type="region of interest" description="Disordered" evidence="8">
    <location>
        <begin position="1"/>
        <end position="29"/>
    </location>
</feature>
<keyword evidence="3 9" id="KW-0812">Transmembrane</keyword>